<sequence length="141" mass="15940">MRPICSVCVIIIQVFPLQLFVEPPVLASSKSEKPRKPQVRSDQQDVTFPRTRNISTCLLLMVLKATPWKISPVGIKKESRHMDPISNHEAIDSSSSSPSPSSPMFLDFESHHCLVDEEDSQDLQEFPTCNMSYSEYTPCQD</sequence>
<dbReference type="Proteomes" id="UP001055879">
    <property type="component" value="Linkage Group LG04"/>
</dbReference>
<accession>A0ACB9CM58</accession>
<reference evidence="2" key="1">
    <citation type="journal article" date="2022" name="Mol. Ecol. Resour.">
        <title>The genomes of chicory, endive, great burdock and yacon provide insights into Asteraceae palaeo-polyploidization history and plant inulin production.</title>
        <authorList>
            <person name="Fan W."/>
            <person name="Wang S."/>
            <person name="Wang H."/>
            <person name="Wang A."/>
            <person name="Jiang F."/>
            <person name="Liu H."/>
            <person name="Zhao H."/>
            <person name="Xu D."/>
            <person name="Zhang Y."/>
        </authorList>
    </citation>
    <scope>NUCLEOTIDE SEQUENCE [LARGE SCALE GENOMIC DNA]</scope>
    <source>
        <strain evidence="2">cv. Niubang</strain>
    </source>
</reference>
<protein>
    <submittedName>
        <fullName evidence="1">Uncharacterized protein</fullName>
    </submittedName>
</protein>
<dbReference type="EMBL" id="CM042050">
    <property type="protein sequence ID" value="KAI3735258.1"/>
    <property type="molecule type" value="Genomic_DNA"/>
</dbReference>
<keyword evidence="2" id="KW-1185">Reference proteome</keyword>
<reference evidence="1 2" key="2">
    <citation type="journal article" date="2022" name="Mol. Ecol. Resour.">
        <title>The genomes of chicory, endive, great burdock and yacon provide insights into Asteraceae paleo-polyploidization history and plant inulin production.</title>
        <authorList>
            <person name="Fan W."/>
            <person name="Wang S."/>
            <person name="Wang H."/>
            <person name="Wang A."/>
            <person name="Jiang F."/>
            <person name="Liu H."/>
            <person name="Zhao H."/>
            <person name="Xu D."/>
            <person name="Zhang Y."/>
        </authorList>
    </citation>
    <scope>NUCLEOTIDE SEQUENCE [LARGE SCALE GENOMIC DNA]</scope>
    <source>
        <strain evidence="2">cv. Niubang</strain>
    </source>
</reference>
<proteinExistence type="predicted"/>
<gene>
    <name evidence="1" type="ORF">L6452_14750</name>
</gene>
<evidence type="ECO:0000313" key="1">
    <source>
        <dbReference type="EMBL" id="KAI3735258.1"/>
    </source>
</evidence>
<comment type="caution">
    <text evidence="1">The sequence shown here is derived from an EMBL/GenBank/DDBJ whole genome shotgun (WGS) entry which is preliminary data.</text>
</comment>
<name>A0ACB9CM58_ARCLA</name>
<organism evidence="1 2">
    <name type="scientific">Arctium lappa</name>
    <name type="common">Greater burdock</name>
    <name type="synonym">Lappa major</name>
    <dbReference type="NCBI Taxonomy" id="4217"/>
    <lineage>
        <taxon>Eukaryota</taxon>
        <taxon>Viridiplantae</taxon>
        <taxon>Streptophyta</taxon>
        <taxon>Embryophyta</taxon>
        <taxon>Tracheophyta</taxon>
        <taxon>Spermatophyta</taxon>
        <taxon>Magnoliopsida</taxon>
        <taxon>eudicotyledons</taxon>
        <taxon>Gunneridae</taxon>
        <taxon>Pentapetalae</taxon>
        <taxon>asterids</taxon>
        <taxon>campanulids</taxon>
        <taxon>Asterales</taxon>
        <taxon>Asteraceae</taxon>
        <taxon>Carduoideae</taxon>
        <taxon>Cardueae</taxon>
        <taxon>Arctiinae</taxon>
        <taxon>Arctium</taxon>
    </lineage>
</organism>
<evidence type="ECO:0000313" key="2">
    <source>
        <dbReference type="Proteomes" id="UP001055879"/>
    </source>
</evidence>